<reference evidence="20" key="2">
    <citation type="journal article" date="2021" name="Genome Biol. Evol.">
        <title>Developing a high-quality reference genome for a parasitic bivalve with doubly uniparental inheritance (Bivalvia: Unionida).</title>
        <authorList>
            <person name="Smith C.H."/>
        </authorList>
    </citation>
    <scope>NUCLEOTIDE SEQUENCE</scope>
    <source>
        <strain evidence="20">CHS0354</strain>
        <tissue evidence="20">Mantle</tissue>
    </source>
</reference>
<dbReference type="InterPro" id="IPR038557">
    <property type="entry name" value="RLR_C_sf"/>
</dbReference>
<organism evidence="20 21">
    <name type="scientific">Potamilus streckersoni</name>
    <dbReference type="NCBI Taxonomy" id="2493646"/>
    <lineage>
        <taxon>Eukaryota</taxon>
        <taxon>Metazoa</taxon>
        <taxon>Spiralia</taxon>
        <taxon>Lophotrochozoa</taxon>
        <taxon>Mollusca</taxon>
        <taxon>Bivalvia</taxon>
        <taxon>Autobranchia</taxon>
        <taxon>Heteroconchia</taxon>
        <taxon>Palaeoheterodonta</taxon>
        <taxon>Unionida</taxon>
        <taxon>Unionoidea</taxon>
        <taxon>Unionidae</taxon>
        <taxon>Ambleminae</taxon>
        <taxon>Lampsilini</taxon>
        <taxon>Potamilus</taxon>
    </lineage>
</organism>
<dbReference type="InterPro" id="IPR014001">
    <property type="entry name" value="Helicase_ATP-bd"/>
</dbReference>
<feature type="domain" description="RLR CTR" evidence="19">
    <location>
        <begin position="1056"/>
        <end position="1183"/>
    </location>
</feature>
<dbReference type="AlphaFoldDB" id="A0AAE0TLB2"/>
<dbReference type="Pfam" id="PF18119">
    <property type="entry name" value="RIG-I_C"/>
    <property type="match status" value="1"/>
</dbReference>
<dbReference type="SUPFAM" id="SSF52540">
    <property type="entry name" value="P-loop containing nucleoside triphosphate hydrolases"/>
    <property type="match status" value="1"/>
</dbReference>
<dbReference type="EC" id="3.6.4.13" evidence="3"/>
<dbReference type="Gene3D" id="3.40.50.300">
    <property type="entry name" value="P-loop containing nucleotide triphosphate hydrolases"/>
    <property type="match status" value="2"/>
</dbReference>
<keyword evidence="21" id="KW-1185">Reference proteome</keyword>
<reference evidence="20" key="3">
    <citation type="submission" date="2023-05" db="EMBL/GenBank/DDBJ databases">
        <authorList>
            <person name="Smith C.H."/>
        </authorList>
    </citation>
    <scope>NUCLEOTIDE SEQUENCE</scope>
    <source>
        <strain evidence="20">CHS0354</strain>
        <tissue evidence="20">Mantle</tissue>
    </source>
</reference>
<accession>A0AAE0TLB2</accession>
<dbReference type="Gene3D" id="2.170.150.30">
    <property type="entry name" value="RIG-I-like receptor, C-terminal regulatory domain"/>
    <property type="match status" value="1"/>
</dbReference>
<name>A0AAE0TLB2_9BIVA</name>
<dbReference type="PROSITE" id="PS51789">
    <property type="entry name" value="RLR_CTR"/>
    <property type="match status" value="1"/>
</dbReference>
<evidence type="ECO:0000259" key="18">
    <source>
        <dbReference type="PROSITE" id="PS51194"/>
    </source>
</evidence>
<dbReference type="GO" id="GO:0003724">
    <property type="term" value="F:RNA helicase activity"/>
    <property type="evidence" value="ECO:0007669"/>
    <property type="project" value="UniProtKB-EC"/>
</dbReference>
<feature type="domain" description="Helicase C-terminal" evidence="18">
    <location>
        <begin position="872"/>
        <end position="1036"/>
    </location>
</feature>
<keyword evidence="4" id="KW-0963">Cytoplasm</keyword>
<evidence type="ECO:0000256" key="4">
    <source>
        <dbReference type="ARBA" id="ARBA00022490"/>
    </source>
</evidence>
<evidence type="ECO:0000259" key="19">
    <source>
        <dbReference type="PROSITE" id="PS51789"/>
    </source>
</evidence>
<keyword evidence="6" id="KW-0479">Metal-binding</keyword>
<dbReference type="PROSITE" id="PS51194">
    <property type="entry name" value="HELICASE_CTER"/>
    <property type="match status" value="1"/>
</dbReference>
<dbReference type="GO" id="GO:0051607">
    <property type="term" value="P:defense response to virus"/>
    <property type="evidence" value="ECO:0007669"/>
    <property type="project" value="UniProtKB-KW"/>
</dbReference>
<evidence type="ECO:0000256" key="16">
    <source>
        <dbReference type="SAM" id="MobiDB-lite"/>
    </source>
</evidence>
<dbReference type="InterPro" id="IPR027417">
    <property type="entry name" value="P-loop_NTPase"/>
</dbReference>
<evidence type="ECO:0000256" key="9">
    <source>
        <dbReference type="ARBA" id="ARBA00022806"/>
    </source>
</evidence>
<dbReference type="Pfam" id="PF18738">
    <property type="entry name" value="HEPN_DZIP3"/>
    <property type="match status" value="1"/>
</dbReference>
<dbReference type="Gene3D" id="1.20.1320.30">
    <property type="match status" value="1"/>
</dbReference>
<feature type="region of interest" description="Disordered" evidence="16">
    <location>
        <begin position="310"/>
        <end position="340"/>
    </location>
</feature>
<sequence>MAAPPISSEATNYARLCLAFRTTCADCLGDILQKNVPLGYGNIYQAVAAKRSQLVQQLKKDQFSMIFPQQSQQPQFVVADCDTSLLYSLIRNVSSVNAPLSGWGKPVSPGDTSLGANVERLRSYRNKIIHSETRMMSSNEFNTIWADVKQCIINIEAVLGGVQHQQSFDNLKTADMDPDFINREITEVGKLLRHIQEKQILQEDCLDEIRKDQIAHGLVLNNLKERKENDMQIANGDLQDVRKAQKVHDDVLSEIKTSQIRQEDSLNDISSVQKDQSLMLSELKGAKELALERIEKKVDKILSAQGIGNTSKRKMIDVPEEAEEEEEGEKQNSQSSALCGIQMTNEGKRQCLEKMSEIKTLAVQEQVQRPDAQIDTLKDSSVTGNNLQPDIIGNTLKRKMIDVPEEAEEEEEGEKQNSQSSALCGIQMTNEGKRQCLEKLPEIKTLGVQEQIQRPDAQINTLKDSSVTGNNLQPVITGENRQEDVVKTLFTLREYQKELAKPAIEGKNVIIVSPTSSGKTIVAAEVIQKHFERKRHREITKVIFLVNQVQLANQQGETLKEKLPAYQTQVISGDVQRSLNISLKDFIDKRDILVVTAQVLLDALVKKDIKSITQFSLLIFDECHHCQAKHPFNQIMSFYMDIKLSNSDYKTSLPQILGLTASVGVGKARVIEQAKEHIKKLMANMDAQEISIVQNNLDELKCYVDVPSEETRYVEERKNDEFGKAITNVMIQIEERMMQCEFLKKLDNADKYKAVLKAPAEKGSAQYTQWVSKLRKETNIQIRDADVRSFINPCRNHLEIYNDILIIYNDASTRDAIDQLKSKMSEWRHHALMKNKNEKELQEMFEKITETDFLERIQDIPNPKLDTLRHTIIESFHGKPDEESRGIIFVKTRELAKFITAWIKNTPDLKYLNPTEFVGTNSSGKNNAMTMAEQVDALKCFRDGRHKMIVATSAGEEGLDISKCNLVIRYDHITNEISMVQSRGRARAKDSKCINLTDKSKGTDEKVECNMIRELMMQKALAQLLKEIAINPEKIKQELKDHQDNEKLNRKLEAHRRKGRHIKTGEFDLRCIACEEYICMSSDVKTVEDVHRVVVLDDLEERVSIIKSKDQQQFSAITISGTLCCKKCNKDIGNVGIYRNAELPFIKISSFLIVDVNDRRDTCKKWSRAPFETLPLTNEDLNCFLDKTEEHNFT</sequence>
<dbReference type="GO" id="GO:0016787">
    <property type="term" value="F:hydrolase activity"/>
    <property type="evidence" value="ECO:0007669"/>
    <property type="project" value="UniProtKB-KW"/>
</dbReference>
<dbReference type="EMBL" id="JAEAOA010000741">
    <property type="protein sequence ID" value="KAK3611678.1"/>
    <property type="molecule type" value="Genomic_DNA"/>
</dbReference>
<dbReference type="GO" id="GO:0045087">
    <property type="term" value="P:innate immune response"/>
    <property type="evidence" value="ECO:0007669"/>
    <property type="project" value="UniProtKB-KW"/>
</dbReference>
<dbReference type="InterPro" id="IPR001650">
    <property type="entry name" value="Helicase_C-like"/>
</dbReference>
<keyword evidence="10" id="KW-0862">Zinc</keyword>
<protein>
    <recommendedName>
        <fullName evidence="3">RNA helicase</fullName>
        <ecNumber evidence="3">3.6.4.13</ecNumber>
    </recommendedName>
</protein>
<feature type="compositionally biased region" description="Polar residues" evidence="16">
    <location>
        <begin position="331"/>
        <end position="340"/>
    </location>
</feature>
<keyword evidence="7" id="KW-0547">Nucleotide-binding</keyword>
<dbReference type="InterPro" id="IPR021673">
    <property type="entry name" value="RLR_CTR"/>
</dbReference>
<dbReference type="GO" id="GO:0003677">
    <property type="term" value="F:DNA binding"/>
    <property type="evidence" value="ECO:0007669"/>
    <property type="project" value="InterPro"/>
</dbReference>
<evidence type="ECO:0000256" key="11">
    <source>
        <dbReference type="ARBA" id="ARBA00022840"/>
    </source>
</evidence>
<feature type="compositionally biased region" description="Acidic residues" evidence="16">
    <location>
        <begin position="318"/>
        <end position="328"/>
    </location>
</feature>
<feature type="domain" description="Helicase ATP-binding" evidence="17">
    <location>
        <begin position="500"/>
        <end position="681"/>
    </location>
</feature>
<evidence type="ECO:0000256" key="15">
    <source>
        <dbReference type="ARBA" id="ARBA00049390"/>
    </source>
</evidence>
<comment type="catalytic activity">
    <reaction evidence="15">
        <text>ATP + H2O = ADP + phosphate + H(+)</text>
        <dbReference type="Rhea" id="RHEA:13065"/>
        <dbReference type="ChEBI" id="CHEBI:15377"/>
        <dbReference type="ChEBI" id="CHEBI:15378"/>
        <dbReference type="ChEBI" id="CHEBI:30616"/>
        <dbReference type="ChEBI" id="CHEBI:43474"/>
        <dbReference type="ChEBI" id="CHEBI:456216"/>
        <dbReference type="EC" id="3.6.4.13"/>
    </reaction>
    <physiologicalReaction direction="left-to-right" evidence="15">
        <dbReference type="Rhea" id="RHEA:13066"/>
    </physiologicalReaction>
</comment>
<evidence type="ECO:0000256" key="2">
    <source>
        <dbReference type="ARBA" id="ARBA00006866"/>
    </source>
</evidence>
<evidence type="ECO:0000256" key="10">
    <source>
        <dbReference type="ARBA" id="ARBA00022833"/>
    </source>
</evidence>
<keyword evidence="9" id="KW-0347">Helicase</keyword>
<keyword evidence="5" id="KW-0399">Innate immunity</keyword>
<dbReference type="InterPro" id="IPR051363">
    <property type="entry name" value="RLR_Helicase"/>
</dbReference>
<dbReference type="Pfam" id="PF11648">
    <property type="entry name" value="RIG-I_C-RD"/>
    <property type="match status" value="1"/>
</dbReference>
<dbReference type="PANTHER" id="PTHR14074">
    <property type="entry name" value="HELICASE WITH DEATH DOMAIN-RELATED"/>
    <property type="match status" value="1"/>
</dbReference>
<keyword evidence="14" id="KW-0051">Antiviral defense</keyword>
<comment type="caution">
    <text evidence="20">The sequence shown here is derived from an EMBL/GenBank/DDBJ whole genome shotgun (WGS) entry which is preliminary data.</text>
</comment>
<proteinExistence type="inferred from homology"/>
<comment type="subcellular location">
    <subcellularLocation>
        <location evidence="1">Cytoplasm</location>
    </subcellularLocation>
</comment>
<keyword evidence="11" id="KW-0067">ATP-binding</keyword>
<dbReference type="Pfam" id="PF00271">
    <property type="entry name" value="Helicase_C"/>
    <property type="match status" value="1"/>
</dbReference>
<dbReference type="SMART" id="SM00487">
    <property type="entry name" value="DEXDc"/>
    <property type="match status" value="1"/>
</dbReference>
<dbReference type="Pfam" id="PF04851">
    <property type="entry name" value="ResIII"/>
    <property type="match status" value="1"/>
</dbReference>
<reference evidence="20" key="1">
    <citation type="journal article" date="2021" name="Genome Biol. Evol.">
        <title>A High-Quality Reference Genome for a Parasitic Bivalve with Doubly Uniparental Inheritance (Bivalvia: Unionida).</title>
        <authorList>
            <person name="Smith C.H."/>
        </authorList>
    </citation>
    <scope>NUCLEOTIDE SEQUENCE</scope>
    <source>
        <strain evidence="20">CHS0354</strain>
    </source>
</reference>
<dbReference type="InterPro" id="IPR041204">
    <property type="entry name" value="RIG-I-like_C"/>
</dbReference>
<dbReference type="GO" id="GO:0046872">
    <property type="term" value="F:metal ion binding"/>
    <property type="evidence" value="ECO:0007669"/>
    <property type="project" value="UniProtKB-KW"/>
</dbReference>
<keyword evidence="8" id="KW-0378">Hydrolase</keyword>
<keyword evidence="13" id="KW-0694">RNA-binding</keyword>
<dbReference type="PROSITE" id="PS51192">
    <property type="entry name" value="HELICASE_ATP_BIND_1"/>
    <property type="match status" value="1"/>
</dbReference>
<dbReference type="GO" id="GO:0005524">
    <property type="term" value="F:ATP binding"/>
    <property type="evidence" value="ECO:0007669"/>
    <property type="project" value="UniProtKB-KW"/>
</dbReference>
<evidence type="ECO:0000256" key="3">
    <source>
        <dbReference type="ARBA" id="ARBA00012552"/>
    </source>
</evidence>
<evidence type="ECO:0000256" key="13">
    <source>
        <dbReference type="ARBA" id="ARBA00022884"/>
    </source>
</evidence>
<dbReference type="Proteomes" id="UP001195483">
    <property type="component" value="Unassembled WGS sequence"/>
</dbReference>
<keyword evidence="12" id="KW-0391">Immunity</keyword>
<dbReference type="InterPro" id="IPR006935">
    <property type="entry name" value="Helicase/UvrB_N"/>
</dbReference>
<dbReference type="SMART" id="SM00490">
    <property type="entry name" value="HELICc"/>
    <property type="match status" value="1"/>
</dbReference>
<evidence type="ECO:0000313" key="20">
    <source>
        <dbReference type="EMBL" id="KAK3611678.1"/>
    </source>
</evidence>
<evidence type="ECO:0000256" key="1">
    <source>
        <dbReference type="ARBA" id="ARBA00004496"/>
    </source>
</evidence>
<evidence type="ECO:0000256" key="5">
    <source>
        <dbReference type="ARBA" id="ARBA00022588"/>
    </source>
</evidence>
<dbReference type="PANTHER" id="PTHR14074:SF16">
    <property type="entry name" value="ANTIVIRAL INNATE IMMUNE RESPONSE RECEPTOR RIG-I"/>
    <property type="match status" value="1"/>
</dbReference>
<dbReference type="GO" id="GO:0003723">
    <property type="term" value="F:RNA binding"/>
    <property type="evidence" value="ECO:0007669"/>
    <property type="project" value="UniProtKB-KW"/>
</dbReference>
<evidence type="ECO:0000259" key="17">
    <source>
        <dbReference type="PROSITE" id="PS51192"/>
    </source>
</evidence>
<gene>
    <name evidence="20" type="ORF">CHS0354_012048</name>
</gene>
<comment type="similarity">
    <text evidence="2">Belongs to the helicase family. RLR subfamily.</text>
</comment>
<evidence type="ECO:0000313" key="21">
    <source>
        <dbReference type="Proteomes" id="UP001195483"/>
    </source>
</evidence>
<dbReference type="GO" id="GO:0005737">
    <property type="term" value="C:cytoplasm"/>
    <property type="evidence" value="ECO:0007669"/>
    <property type="project" value="UniProtKB-SubCell"/>
</dbReference>
<evidence type="ECO:0000256" key="6">
    <source>
        <dbReference type="ARBA" id="ARBA00022723"/>
    </source>
</evidence>
<evidence type="ECO:0000256" key="8">
    <source>
        <dbReference type="ARBA" id="ARBA00022801"/>
    </source>
</evidence>
<evidence type="ECO:0000256" key="12">
    <source>
        <dbReference type="ARBA" id="ARBA00022859"/>
    </source>
</evidence>
<evidence type="ECO:0000256" key="7">
    <source>
        <dbReference type="ARBA" id="ARBA00022741"/>
    </source>
</evidence>
<evidence type="ECO:0000256" key="14">
    <source>
        <dbReference type="ARBA" id="ARBA00023118"/>
    </source>
</evidence>
<dbReference type="InterPro" id="IPR041249">
    <property type="entry name" value="HEPN_DZIP3"/>
</dbReference>